<dbReference type="SMART" id="SM00409">
    <property type="entry name" value="IG"/>
    <property type="match status" value="4"/>
</dbReference>
<dbReference type="InterPro" id="IPR013098">
    <property type="entry name" value="Ig_I-set"/>
</dbReference>
<keyword evidence="6" id="KW-0393">Immunoglobulin domain</keyword>
<feature type="region of interest" description="Disordered" evidence="7">
    <location>
        <begin position="233"/>
        <end position="280"/>
    </location>
</feature>
<comment type="subcellular location">
    <subcellularLocation>
        <location evidence="1">Membrane</location>
        <topology evidence="1">Single-pass type I membrane protein</topology>
    </subcellularLocation>
</comment>
<dbReference type="SUPFAM" id="SSF48726">
    <property type="entry name" value="Immunoglobulin"/>
    <property type="match status" value="3"/>
</dbReference>
<evidence type="ECO:0000256" key="2">
    <source>
        <dbReference type="ARBA" id="ARBA00022737"/>
    </source>
</evidence>
<dbReference type="PANTHER" id="PTHR11640">
    <property type="entry name" value="NEPHRIN"/>
    <property type="match status" value="1"/>
</dbReference>
<dbReference type="Pfam" id="PF00041">
    <property type="entry name" value="fn3"/>
    <property type="match status" value="1"/>
</dbReference>
<keyword evidence="8" id="KW-1133">Transmembrane helix</keyword>
<sequence>APLEVSVWVSPERVESGQEVELRCQSSSSVPPTTLTWHSSSSSLSTLSTTTTTTIYPAAPTTHTPSLYGGTVARSKVMLLVSGEDHGRLITCQAENGVPPSLTANVTLNVLHGPVWVWAPDGELDVREGEDFTISARATANPGPVRYRWYHETNAVDGVGGSEGEAGQLLVEHINRHLCGNYTVVALTPRGASINATFTINVQYGPEDLLAARRVTVDEDGAATVLCSASGNPTPNITWTRHHNHNHNNNKNNNYNSRNDNNNYNRYDTNNNNNSRNDNNYNNNYNHNYHNYNTNRHPDTPSWNTSSDIILASGFGEARLVVELASASDTGLYLCHATSPIATPPPIATAIVVTQAPTSISEHGEDRVGQAWAPVGGTGQLDCRVKAAPAPTITWTFNTNKLLANGRKYIIHVPQLVNKVTEWSSVLEVRGVTVRDHGRYTCTAHNSRGSHSLTFNLSPPLLPATPWNMNVTVVANSVSLVTWKTNPFGAPPAGFTIRYRLVGATQYQHLDVSGSNATRSTVKNLTPGADYTFAISAYNNRGSSNYTTPSPQVSMFSMVEEGAVSSSVGGRQQRVPRLIILLICLTATTLFVLNVSIVVCFLRRQANKRNMSASSSKTTALEVYTPTSAAPVDEFPLTTVNDGPPPEYQSLESQTRMEESEHTCLISPCSTSHTPEPLVASMSSPTSRSGSPLLLNGGVMMQQSDHLFLPDTNTNTNTNTNINTNTTRLNSDNNNAMGGVVSSCSASVPLLLMQKNKDQISSTDDSSNVYLSLNNPDVCPPTTNNNNNTTTTTSSGSCDPLLEQQENYPYIDVDQVSLSSQDSSELYGFTHPSKSDGVRNTQQGVLNTQQGVLNTQQGVLNTQQGVLNTQQGVRNTQQGILNTQQGVLNTQQGVRNTQQGVRNTQQQGVLNTHQAQRFTNQPGTVHSAGYNSQSLHRVSSFKSGLSPVPLSTSPRFTDDPSTQTQGISLGCVSQQPRRSCLKSPHVSGLQRSHSVHNYTYTSLQCVHHHHHASCHDTAFCSNPQLHAVTQATTTTTTGGGAGGGGGGGGGGVGTEANDFLVCYSKPRTRSGLGCTRHNSISGYIGYRSPIRQEMESTQVQPDLCKVTPTSTKRVGWKEVLHESSELGPQSTDGSQLGGQAFQSPVLEAHTFRGSDLGYKVFRGSESGYEASRGSESGYQTFQGSESGYQSSRGSESGYQASRGSESGYQASRGSELECVSYRNTEVGHEASRGSTDTSTSSTTSTLTLGPRPPPPPPRCVRQDSIRSNMSDQLNIQDKR</sequence>
<accession>A0AAE1K9D4</accession>
<feature type="compositionally biased region" description="Low complexity" evidence="7">
    <location>
        <begin position="1232"/>
        <end position="1249"/>
    </location>
</feature>
<keyword evidence="3 8" id="KW-0472">Membrane</keyword>
<dbReference type="EMBL" id="JAWQEG010003159">
    <property type="protein sequence ID" value="KAK3867654.1"/>
    <property type="molecule type" value="Genomic_DNA"/>
</dbReference>
<feature type="compositionally biased region" description="Polar residues" evidence="7">
    <location>
        <begin position="1173"/>
        <end position="1212"/>
    </location>
</feature>
<keyword evidence="2" id="KW-0677">Repeat</keyword>
<evidence type="ECO:0000256" key="5">
    <source>
        <dbReference type="ARBA" id="ARBA00023180"/>
    </source>
</evidence>
<dbReference type="InterPro" id="IPR036116">
    <property type="entry name" value="FN3_sf"/>
</dbReference>
<evidence type="ECO:0000256" key="1">
    <source>
        <dbReference type="ARBA" id="ARBA00004479"/>
    </source>
</evidence>
<dbReference type="GO" id="GO:0098609">
    <property type="term" value="P:cell-cell adhesion"/>
    <property type="evidence" value="ECO:0007669"/>
    <property type="project" value="TreeGrafter"/>
</dbReference>
<dbReference type="InterPro" id="IPR036179">
    <property type="entry name" value="Ig-like_dom_sf"/>
</dbReference>
<dbReference type="InterPro" id="IPR007110">
    <property type="entry name" value="Ig-like_dom"/>
</dbReference>
<dbReference type="Gene3D" id="2.60.40.10">
    <property type="entry name" value="Immunoglobulins"/>
    <property type="match status" value="5"/>
</dbReference>
<evidence type="ECO:0000256" key="7">
    <source>
        <dbReference type="SAM" id="MobiDB-lite"/>
    </source>
</evidence>
<dbReference type="GO" id="GO:0005886">
    <property type="term" value="C:plasma membrane"/>
    <property type="evidence" value="ECO:0007669"/>
    <property type="project" value="TreeGrafter"/>
</dbReference>
<keyword evidence="8" id="KW-0812">Transmembrane</keyword>
<dbReference type="Proteomes" id="UP001286313">
    <property type="component" value="Unassembled WGS sequence"/>
</dbReference>
<feature type="domain" description="Ig-like" evidence="9">
    <location>
        <begin position="206"/>
        <end position="339"/>
    </location>
</feature>
<dbReference type="SMART" id="SM00060">
    <property type="entry name" value="FN3"/>
    <property type="match status" value="1"/>
</dbReference>
<feature type="region of interest" description="Disordered" evidence="7">
    <location>
        <begin position="759"/>
        <end position="801"/>
    </location>
</feature>
<dbReference type="InterPro" id="IPR013783">
    <property type="entry name" value="Ig-like_fold"/>
</dbReference>
<reference evidence="11" key="1">
    <citation type="submission" date="2023-10" db="EMBL/GenBank/DDBJ databases">
        <title>Genome assemblies of two species of porcelain crab, Petrolisthes cinctipes and Petrolisthes manimaculis (Anomura: Porcellanidae).</title>
        <authorList>
            <person name="Angst P."/>
        </authorList>
    </citation>
    <scope>NUCLEOTIDE SEQUENCE</scope>
    <source>
        <strain evidence="11">PB745_01</strain>
        <tissue evidence="11">Gill</tissue>
    </source>
</reference>
<evidence type="ECO:0000256" key="3">
    <source>
        <dbReference type="ARBA" id="ARBA00023136"/>
    </source>
</evidence>
<dbReference type="PANTHER" id="PTHR11640:SF31">
    <property type="entry name" value="IRREGULAR CHIASM C-ROUGHEST PROTEIN-RELATED"/>
    <property type="match status" value="1"/>
</dbReference>
<dbReference type="AlphaFoldDB" id="A0AAE1K9D4"/>
<dbReference type="InterPro" id="IPR013162">
    <property type="entry name" value="CD80_C2-set"/>
</dbReference>
<feature type="transmembrane region" description="Helical" evidence="8">
    <location>
        <begin position="578"/>
        <end position="602"/>
    </location>
</feature>
<evidence type="ECO:0008006" key="13">
    <source>
        <dbReference type="Google" id="ProtNLM"/>
    </source>
</evidence>
<feature type="region of interest" description="Disordered" evidence="7">
    <location>
        <begin position="1167"/>
        <end position="1279"/>
    </location>
</feature>
<evidence type="ECO:0000256" key="6">
    <source>
        <dbReference type="ARBA" id="ARBA00023319"/>
    </source>
</evidence>
<keyword evidence="12" id="KW-1185">Reference proteome</keyword>
<dbReference type="InterPro" id="IPR003961">
    <property type="entry name" value="FN3_dom"/>
</dbReference>
<organism evidence="11 12">
    <name type="scientific">Petrolisthes cinctipes</name>
    <name type="common">Flat porcelain crab</name>
    <dbReference type="NCBI Taxonomy" id="88211"/>
    <lineage>
        <taxon>Eukaryota</taxon>
        <taxon>Metazoa</taxon>
        <taxon>Ecdysozoa</taxon>
        <taxon>Arthropoda</taxon>
        <taxon>Crustacea</taxon>
        <taxon>Multicrustacea</taxon>
        <taxon>Malacostraca</taxon>
        <taxon>Eumalacostraca</taxon>
        <taxon>Eucarida</taxon>
        <taxon>Decapoda</taxon>
        <taxon>Pleocyemata</taxon>
        <taxon>Anomura</taxon>
        <taxon>Galatheoidea</taxon>
        <taxon>Porcellanidae</taxon>
        <taxon>Petrolisthes</taxon>
    </lineage>
</organism>
<dbReference type="Pfam" id="PF08205">
    <property type="entry name" value="C2-set_2"/>
    <property type="match status" value="1"/>
</dbReference>
<dbReference type="Pfam" id="PF07679">
    <property type="entry name" value="I-set"/>
    <property type="match status" value="1"/>
</dbReference>
<dbReference type="GO" id="GO:0005911">
    <property type="term" value="C:cell-cell junction"/>
    <property type="evidence" value="ECO:0007669"/>
    <property type="project" value="TreeGrafter"/>
</dbReference>
<dbReference type="GO" id="GO:0050839">
    <property type="term" value="F:cell adhesion molecule binding"/>
    <property type="evidence" value="ECO:0007669"/>
    <property type="project" value="TreeGrafter"/>
</dbReference>
<dbReference type="CDD" id="cd00063">
    <property type="entry name" value="FN3"/>
    <property type="match status" value="1"/>
</dbReference>
<evidence type="ECO:0000256" key="4">
    <source>
        <dbReference type="ARBA" id="ARBA00023157"/>
    </source>
</evidence>
<evidence type="ECO:0000313" key="11">
    <source>
        <dbReference type="EMBL" id="KAK3867654.1"/>
    </source>
</evidence>
<feature type="compositionally biased region" description="Low complexity" evidence="7">
    <location>
        <begin position="249"/>
        <end position="280"/>
    </location>
</feature>
<dbReference type="SUPFAM" id="SSF49265">
    <property type="entry name" value="Fibronectin type III"/>
    <property type="match status" value="1"/>
</dbReference>
<dbReference type="GO" id="GO:0030154">
    <property type="term" value="P:cell differentiation"/>
    <property type="evidence" value="ECO:0007669"/>
    <property type="project" value="UniProtKB-ARBA"/>
</dbReference>
<proteinExistence type="predicted"/>
<keyword evidence="4" id="KW-1015">Disulfide bond</keyword>
<dbReference type="GO" id="GO:0009653">
    <property type="term" value="P:anatomical structure morphogenesis"/>
    <property type="evidence" value="ECO:0007669"/>
    <property type="project" value="UniProtKB-ARBA"/>
</dbReference>
<dbReference type="PROSITE" id="PS50835">
    <property type="entry name" value="IG_LIKE"/>
    <property type="match status" value="3"/>
</dbReference>
<feature type="non-terminal residue" evidence="11">
    <location>
        <position position="1"/>
    </location>
</feature>
<name>A0AAE1K9D4_PETCI</name>
<evidence type="ECO:0000256" key="8">
    <source>
        <dbReference type="SAM" id="Phobius"/>
    </source>
</evidence>
<evidence type="ECO:0000313" key="12">
    <source>
        <dbReference type="Proteomes" id="UP001286313"/>
    </source>
</evidence>
<evidence type="ECO:0000259" key="10">
    <source>
        <dbReference type="PROSITE" id="PS50853"/>
    </source>
</evidence>
<feature type="compositionally biased region" description="Polar residues" evidence="7">
    <location>
        <begin position="1265"/>
        <end position="1279"/>
    </location>
</feature>
<dbReference type="InterPro" id="IPR003598">
    <property type="entry name" value="Ig_sub2"/>
</dbReference>
<feature type="domain" description="Ig-like" evidence="9">
    <location>
        <begin position="2"/>
        <end position="109"/>
    </location>
</feature>
<dbReference type="PROSITE" id="PS50853">
    <property type="entry name" value="FN3"/>
    <property type="match status" value="1"/>
</dbReference>
<feature type="compositionally biased region" description="Low complexity" evidence="7">
    <location>
        <begin position="782"/>
        <end position="793"/>
    </location>
</feature>
<evidence type="ECO:0000259" key="9">
    <source>
        <dbReference type="PROSITE" id="PS50835"/>
    </source>
</evidence>
<feature type="domain" description="Ig-like" evidence="9">
    <location>
        <begin position="345"/>
        <end position="458"/>
    </location>
</feature>
<comment type="caution">
    <text evidence="11">The sequence shown here is derived from an EMBL/GenBank/DDBJ whole genome shotgun (WGS) entry which is preliminary data.</text>
</comment>
<protein>
    <recommendedName>
        <fullName evidence="13">Nephrin</fullName>
    </recommendedName>
</protein>
<feature type="compositionally biased region" description="Polar residues" evidence="7">
    <location>
        <begin position="759"/>
        <end position="775"/>
    </location>
</feature>
<gene>
    <name evidence="11" type="ORF">Pcinc_026898</name>
</gene>
<dbReference type="InterPro" id="IPR003599">
    <property type="entry name" value="Ig_sub"/>
</dbReference>
<feature type="domain" description="Fibronectin type-III" evidence="10">
    <location>
        <begin position="465"/>
        <end position="557"/>
    </location>
</feature>
<keyword evidence="5" id="KW-0325">Glycoprotein</keyword>
<dbReference type="InterPro" id="IPR051275">
    <property type="entry name" value="Cell_adhesion_signaling"/>
</dbReference>
<dbReference type="SMART" id="SM00408">
    <property type="entry name" value="IGc2"/>
    <property type="match status" value="3"/>
</dbReference>